<dbReference type="PANTHER" id="PTHR10098">
    <property type="entry name" value="RAPSYN-RELATED"/>
    <property type="match status" value="1"/>
</dbReference>
<feature type="region of interest" description="Disordered" evidence="2">
    <location>
        <begin position="1645"/>
        <end position="1815"/>
    </location>
</feature>
<dbReference type="FunFam" id="1.25.40.10:FF:000260">
    <property type="entry name" value="tetratricopeptide repeat protein 28 isoform X1"/>
    <property type="match status" value="1"/>
</dbReference>
<gene>
    <name evidence="5" type="ORF">OFUS_LOCUS25491</name>
</gene>
<dbReference type="PROSITE" id="PS50005">
    <property type="entry name" value="TPR"/>
    <property type="match status" value="6"/>
</dbReference>
<organism evidence="5 6">
    <name type="scientific">Owenia fusiformis</name>
    <name type="common">Polychaete worm</name>
    <dbReference type="NCBI Taxonomy" id="6347"/>
    <lineage>
        <taxon>Eukaryota</taxon>
        <taxon>Metazoa</taxon>
        <taxon>Spiralia</taxon>
        <taxon>Lophotrochozoa</taxon>
        <taxon>Annelida</taxon>
        <taxon>Polychaeta</taxon>
        <taxon>Sedentaria</taxon>
        <taxon>Canalipalpata</taxon>
        <taxon>Sabellida</taxon>
        <taxon>Oweniida</taxon>
        <taxon>Oweniidae</taxon>
        <taxon>Owenia</taxon>
    </lineage>
</organism>
<dbReference type="EMBL" id="CAIIXF020000012">
    <property type="protein sequence ID" value="CAH1801729.1"/>
    <property type="molecule type" value="Genomic_DNA"/>
</dbReference>
<feature type="repeat" description="TPR" evidence="1">
    <location>
        <begin position="235"/>
        <end position="268"/>
    </location>
</feature>
<feature type="repeat" description="TPR" evidence="1">
    <location>
        <begin position="398"/>
        <end position="431"/>
    </location>
</feature>
<dbReference type="FunFam" id="1.25.40.10:FF:000096">
    <property type="entry name" value="Tetratricopeptide repeat domain 28"/>
    <property type="match status" value="1"/>
</dbReference>
<feature type="compositionally biased region" description="Low complexity" evidence="2">
    <location>
        <begin position="1454"/>
        <end position="1480"/>
    </location>
</feature>
<feature type="region of interest" description="Disordered" evidence="2">
    <location>
        <begin position="1509"/>
        <end position="1631"/>
    </location>
</feature>
<feature type="compositionally biased region" description="Polar residues" evidence="2">
    <location>
        <begin position="1523"/>
        <end position="1533"/>
    </location>
</feature>
<feature type="compositionally biased region" description="Basic and acidic residues" evidence="2">
    <location>
        <begin position="1702"/>
        <end position="1724"/>
    </location>
</feature>
<evidence type="ECO:0000256" key="2">
    <source>
        <dbReference type="SAM" id="MobiDB-lite"/>
    </source>
</evidence>
<proteinExistence type="predicted"/>
<dbReference type="SMART" id="SM00028">
    <property type="entry name" value="TPR"/>
    <property type="match status" value="16"/>
</dbReference>
<feature type="domain" description="CHAT" evidence="3">
    <location>
        <begin position="925"/>
        <end position="1233"/>
    </location>
</feature>
<feature type="repeat" description="TPR" evidence="1">
    <location>
        <begin position="115"/>
        <end position="148"/>
    </location>
</feature>
<dbReference type="Pfam" id="PF12770">
    <property type="entry name" value="CHAT"/>
    <property type="match status" value="1"/>
</dbReference>
<dbReference type="Pfam" id="PF13424">
    <property type="entry name" value="TPR_12"/>
    <property type="match status" value="8"/>
</dbReference>
<dbReference type="InterPro" id="IPR011990">
    <property type="entry name" value="TPR-like_helical_dom_sf"/>
</dbReference>
<feature type="region of interest" description="Disordered" evidence="2">
    <location>
        <begin position="1859"/>
        <end position="1878"/>
    </location>
</feature>
<keyword evidence="1" id="KW-0802">TPR repeat</keyword>
<feature type="repeat" description="TPR" evidence="1">
    <location>
        <begin position="155"/>
        <end position="188"/>
    </location>
</feature>
<feature type="compositionally biased region" description="Low complexity" evidence="2">
    <location>
        <begin position="1672"/>
        <end position="1685"/>
    </location>
</feature>
<keyword evidence="6" id="KW-1185">Reference proteome</keyword>
<dbReference type="Pfam" id="PF13176">
    <property type="entry name" value="TPR_7"/>
    <property type="match status" value="1"/>
</dbReference>
<feature type="compositionally biased region" description="Low complexity" evidence="2">
    <location>
        <begin position="2346"/>
        <end position="2363"/>
    </location>
</feature>
<feature type="compositionally biased region" description="Polar residues" evidence="2">
    <location>
        <begin position="1542"/>
        <end position="1560"/>
    </location>
</feature>
<feature type="region of interest" description="Disordered" evidence="2">
    <location>
        <begin position="1454"/>
        <end position="1491"/>
    </location>
</feature>
<dbReference type="OrthoDB" id="626167at2759"/>
<feature type="compositionally biased region" description="Polar residues" evidence="2">
    <location>
        <begin position="1912"/>
        <end position="1924"/>
    </location>
</feature>
<feature type="repeat" description="TPR" evidence="1">
    <location>
        <begin position="598"/>
        <end position="631"/>
    </location>
</feature>
<feature type="compositionally biased region" description="Polar residues" evidence="2">
    <location>
        <begin position="2126"/>
        <end position="2141"/>
    </location>
</feature>
<sequence length="2363" mass="258398">MGIIYHQLSECDAALKLHKAHLHIAKDINDRAGQGRAYGNIGNAYSALKQYDLAIQYHKHELAISKEVCDKHSEASTHGNLAVAYQALHVHDMAMSHYKEHLNIAQELKDTNSEARALSNLGNYHSSKGEFTHAIPYYEQYLILTQELLDTKGESKACHSLGHAHFCLGNYREACRYYEQDLALAKEHKDQPNMGKAYCNLGLAHKALGNHEQAMECQKHFLGISHTLRNLQGKFRALGNIGDVLIKIGKVEEAIKLFNQQLQIAKQTNERALEASAYGALGNAHRLTEQHDKALGFHTQELTLRQEVSDLKGECRAHSNLGNVHMAIGNYINAYKCYDEQLERGQELSDSSVVSHAYGNLGIAKMNLGLFEDAIGLFEQQLAMLEQVSGNKALTDRGHAFCNLGDCYEALGDFEEAVKCHEQNLSIVQKANNVPGQDRAYRGLGNAHRAMGNLQQALVCFEKRLYIAHELEDATAKGSAYGELGCLHSLLGNFEQAISCLEHQMNIAQEMKDRTGEGDAACGLGGVYQQMGEYDQAAEYHKKDLEIAEQTNNNASMCRAYGNLGLSYESVGDFEKAVHYQELHLNIGAKMNDRAAKTLAYSSLGRVHHALGHYSKAVQYLQQGLQIAEQLGRKEDEAKICHRLGLALWGRGDLEEAQTQLYRATELFELIRREVQISSDYKLSLFDLQTASYQALQRVLVSLNRHEEGLVVAERGRTRAFVDLLLERQSGADFSNFVDPSPMTIDQIVDVVARQKAAVLYYSIAAGYLYTWLITPEQGVVKFHECSINELDSSDPEADNQSIHSTTASLLDQYVGHVRESMGIESHTTSSIYNSRASLNRSSLGTLSETESEADDIWQQQLEEIGDKLNAENDRTGFLRLLNRNHVFNSSNYSLSSLFSLSSSTNSMSLRSARRSGSGSYSNKPPLSALYDLLIAPMDELLNSASMPKELVLVLQGDLYLVPFAVLKPSQAGDSLYERFHMIAVPSIRALQASQSQAMNSNNQECSGAVIVGNPKMTQGVRERWQWTDLPQTEHECRMVSEMLGSKALFGINATREAVLSDVASAEVIHIAAYVSWKLSSIVLSPGSASQDKPSLRIDRMADANDDSEPGIENGGPSLSDFLLTAADILNLNLKAKLVVLSSGHTDDRAGRINSDGVIGLTRAFLAAGAQGVLFSLWPVPDMASKILLKSFYTALLQGGKASHALSRAMTTVKSTKQFAHSSNWAGWLLIGSDVKLNSKVVLMGQALCELLQMPGKCREAMRVVLHLIEKSLQRIQKGQRNSMYTTAQSIENKVGAAQGWKELLISVGFRFEPANGKTPEAVFFPTTDPGDRLTQCSASLQAMLGLSATSLMALSKLLSHFEAGEMIISMLREVNTKYTQKDNNIEVPVSTKLWKIPGSHELLASLGFDLVDIGKEGVRLRTGKQASKRILQFAIQALTAVFDTQEAPRALTLDSSSSMESLTSSGTGTSTSNFSKGSSPPGSPYARKRVFNPNDVDYRMSHMKQAGFVGRGLPGQPARAGSGSSTLSLQLDHQSKIRTMVRSSSGSDTTSPTRSSSYHGLNYSDDGPRVISIDMQDSSTNDSSSSNPNLDQVGYKRQSLYERGPLKGYFPAQPTPTYSTSSPSESDEYGTEALTRMSQYRLSAMSANSSSSTLTAKSTGTGGGMRRSRSRSSIGSAKSSASDRTLTEQFDFDDNLSIWSHKSDRSAKSDRSIRSDRSARSDRSITSNRSKSSDRSQRSDKSQSSLRSKSSDRSSRSERSQRSDRSTERQKSTRQVKFHPNTTPSVTRTDSESSVELPLKVPKSNPSSSTNPLTHPQAIAARVLAETHKQRQALEYMQHLAMEDTQATSFLPTIMSTSENESSRTTTPMPAGSLNTSLDMTRDDEIFTEVKPKHLDPQVLNTLMQKMSEQQISARRVSVSSTDESSKLPAGAHEPTSTPDLVVKPIIGNGTKQRSVSLGAGESATERLGLGNSESKVSESDASKNENEGMRTRSWSGSSRGSLTSSKGSVGSSRGGTGSVAQRIAAILRKDSNNQTPDKSSVDSPDVPTTQENAPLGNPTIEADSIEKTACVILNTDGAAVYESYSSPSHKATFSTFFSNHSNSSSNTPSTNPSSPLVPRAAEPSSPQTNHGHFQKTPQKLPNGRKSPYSSFSSTTTEEGDWSRRGPPPPYKPKEKPMIAPKPKQVTFKFGGSHNTTAISHSDTSSYKLSDSSFTSSQGSLTSDSEQKSPQLSYNIRYAQRKTVAKTDSNNANQMQTEQNEKQTHGYQTSQTSGFSSSQTDGSDPSQTHGYNSSRSQNQSAGLNQSQTNENEHPNSGRSATEPYYRHEVLNTASHTESQQKNGYSQSQGGNTQSQGGNTQSQ</sequence>
<feature type="compositionally biased region" description="Polar residues" evidence="2">
    <location>
        <begin position="2332"/>
        <end position="2345"/>
    </location>
</feature>
<feature type="region of interest" description="Disordered" evidence="2">
    <location>
        <begin position="2101"/>
        <end position="2363"/>
    </location>
</feature>
<feature type="compositionally biased region" description="Polar residues" evidence="2">
    <location>
        <begin position="2149"/>
        <end position="2158"/>
    </location>
</feature>
<dbReference type="InterPro" id="IPR058900">
    <property type="entry name" value="TTC28_C"/>
</dbReference>
<feature type="compositionally biased region" description="Polar residues" evidence="2">
    <location>
        <begin position="2034"/>
        <end position="2054"/>
    </location>
</feature>
<feature type="non-terminal residue" evidence="5">
    <location>
        <position position="1"/>
    </location>
</feature>
<feature type="compositionally biased region" description="Low complexity" evidence="2">
    <location>
        <begin position="2267"/>
        <end position="2284"/>
    </location>
</feature>
<evidence type="ECO:0000313" key="5">
    <source>
        <dbReference type="EMBL" id="CAH1801728.1"/>
    </source>
</evidence>
<evidence type="ECO:0000313" key="6">
    <source>
        <dbReference type="Proteomes" id="UP000749559"/>
    </source>
</evidence>
<evidence type="ECO:0008006" key="7">
    <source>
        <dbReference type="Google" id="ProtNLM"/>
    </source>
</evidence>
<accession>A0A8J1TKG9</accession>
<feature type="compositionally biased region" description="Low complexity" evidence="2">
    <location>
        <begin position="1859"/>
        <end position="1868"/>
    </location>
</feature>
<feature type="region of interest" description="Disordered" evidence="2">
    <location>
        <begin position="1912"/>
        <end position="2063"/>
    </location>
</feature>
<evidence type="ECO:0000256" key="1">
    <source>
        <dbReference type="PROSITE-ProRule" id="PRU00339"/>
    </source>
</evidence>
<feature type="compositionally biased region" description="Polar residues" evidence="2">
    <location>
        <begin position="2247"/>
        <end position="2259"/>
    </location>
</feature>
<feature type="compositionally biased region" description="Low complexity" evidence="2">
    <location>
        <begin position="1616"/>
        <end position="1625"/>
    </location>
</feature>
<feature type="compositionally biased region" description="Low complexity" evidence="2">
    <location>
        <begin position="2101"/>
        <end position="2116"/>
    </location>
</feature>
<dbReference type="EMBL" id="CAIIXF020000012">
    <property type="protein sequence ID" value="CAH1801728.1"/>
    <property type="molecule type" value="Genomic_DNA"/>
</dbReference>
<feature type="compositionally biased region" description="Basic and acidic residues" evidence="2">
    <location>
        <begin position="1750"/>
        <end position="1772"/>
    </location>
</feature>
<evidence type="ECO:0000259" key="4">
    <source>
        <dbReference type="Pfam" id="PF26117"/>
    </source>
</evidence>
<feature type="compositionally biased region" description="Polar residues" evidence="2">
    <location>
        <begin position="2285"/>
        <end position="2310"/>
    </location>
</feature>
<dbReference type="Pfam" id="PF26117">
    <property type="entry name" value="TTC28_C"/>
    <property type="match status" value="1"/>
</dbReference>
<feature type="compositionally biased region" description="Polar residues" evidence="2">
    <location>
        <begin position="1805"/>
        <end position="1815"/>
    </location>
</feature>
<feature type="domain" description="TTC28 C-terminal" evidence="4">
    <location>
        <begin position="1347"/>
        <end position="1448"/>
    </location>
</feature>
<name>A0A8J1TKG9_OWEFU</name>
<feature type="compositionally biased region" description="Basic and acidic residues" evidence="2">
    <location>
        <begin position="1977"/>
        <end position="1992"/>
    </location>
</feature>
<dbReference type="SUPFAM" id="SSF48452">
    <property type="entry name" value="TPR-like"/>
    <property type="match status" value="4"/>
</dbReference>
<dbReference type="InterPro" id="IPR019734">
    <property type="entry name" value="TPR_rpt"/>
</dbReference>
<feature type="compositionally biased region" description="Low complexity" evidence="2">
    <location>
        <begin position="1578"/>
        <end position="1592"/>
    </location>
</feature>
<reference evidence="5" key="1">
    <citation type="submission" date="2022-03" db="EMBL/GenBank/DDBJ databases">
        <authorList>
            <person name="Martin C."/>
        </authorList>
    </citation>
    <scope>NUCLEOTIDE SEQUENCE</scope>
</reference>
<feature type="compositionally biased region" description="Polar residues" evidence="2">
    <location>
        <begin position="1781"/>
        <end position="1795"/>
    </location>
</feature>
<feature type="repeat" description="TPR" evidence="1">
    <location>
        <begin position="518"/>
        <end position="551"/>
    </location>
</feature>
<dbReference type="PANTHER" id="PTHR10098:SF108">
    <property type="entry name" value="TETRATRICOPEPTIDE REPEAT PROTEIN 28"/>
    <property type="match status" value="1"/>
</dbReference>
<comment type="caution">
    <text evidence="5">The sequence shown here is derived from an EMBL/GenBank/DDBJ whole genome shotgun (WGS) entry which is preliminary data.</text>
</comment>
<feature type="compositionally biased region" description="Basic and acidic residues" evidence="2">
    <location>
        <begin position="1732"/>
        <end position="1742"/>
    </location>
</feature>
<dbReference type="Gene3D" id="1.25.40.10">
    <property type="entry name" value="Tetratricopeptide repeat domain"/>
    <property type="match status" value="4"/>
</dbReference>
<dbReference type="InterPro" id="IPR024983">
    <property type="entry name" value="CHAT_dom"/>
</dbReference>
<feature type="compositionally biased region" description="Low complexity" evidence="2">
    <location>
        <begin position="1993"/>
        <end position="2013"/>
    </location>
</feature>
<feature type="compositionally biased region" description="Low complexity" evidence="2">
    <location>
        <begin position="1645"/>
        <end position="1660"/>
    </location>
</feature>
<protein>
    <recommendedName>
        <fullName evidence="7">Tetratricopeptide repeat protein 28</fullName>
    </recommendedName>
</protein>
<evidence type="ECO:0000259" key="3">
    <source>
        <dbReference type="Pfam" id="PF12770"/>
    </source>
</evidence>
<feature type="compositionally biased region" description="Low complexity" evidence="2">
    <location>
        <begin position="2201"/>
        <end position="2225"/>
    </location>
</feature>
<dbReference type="Proteomes" id="UP000749559">
    <property type="component" value="Unassembled WGS sequence"/>
</dbReference>